<dbReference type="Proteomes" id="UP000277212">
    <property type="component" value="Unassembled WGS sequence"/>
</dbReference>
<feature type="domain" description="DUF7735" evidence="2">
    <location>
        <begin position="23"/>
        <end position="168"/>
    </location>
</feature>
<feature type="signal peptide" evidence="1">
    <location>
        <begin position="1"/>
        <end position="18"/>
    </location>
</feature>
<name>A0A3M2S888_9HYPO</name>
<evidence type="ECO:0000313" key="3">
    <source>
        <dbReference type="EMBL" id="RMJ13335.1"/>
    </source>
</evidence>
<proteinExistence type="predicted"/>
<evidence type="ECO:0000259" key="2">
    <source>
        <dbReference type="Pfam" id="PF24870"/>
    </source>
</evidence>
<dbReference type="OrthoDB" id="4940591at2759"/>
<evidence type="ECO:0000256" key="1">
    <source>
        <dbReference type="SAM" id="SignalP"/>
    </source>
</evidence>
<feature type="chain" id="PRO_5018278019" description="DUF7735 domain-containing protein" evidence="1">
    <location>
        <begin position="19"/>
        <end position="224"/>
    </location>
</feature>
<accession>A0A3M2S888</accession>
<organism evidence="3 4">
    <name type="scientific">Fusarium kuroshium</name>
    <dbReference type="NCBI Taxonomy" id="2010991"/>
    <lineage>
        <taxon>Eukaryota</taxon>
        <taxon>Fungi</taxon>
        <taxon>Dikarya</taxon>
        <taxon>Ascomycota</taxon>
        <taxon>Pezizomycotina</taxon>
        <taxon>Sordariomycetes</taxon>
        <taxon>Hypocreomycetidae</taxon>
        <taxon>Hypocreales</taxon>
        <taxon>Nectriaceae</taxon>
        <taxon>Fusarium</taxon>
        <taxon>Fusarium solani species complex</taxon>
    </lineage>
</organism>
<dbReference type="EMBL" id="NKUJ01000111">
    <property type="protein sequence ID" value="RMJ13335.1"/>
    <property type="molecule type" value="Genomic_DNA"/>
</dbReference>
<gene>
    <name evidence="3" type="ORF">CDV36_007019</name>
</gene>
<keyword evidence="4" id="KW-1185">Reference proteome</keyword>
<dbReference type="PANTHER" id="PTHR42029:SF2">
    <property type="entry name" value="WAX SYNTHASE DOMAIN-CONTAINING PROTEIN"/>
    <property type="match status" value="1"/>
</dbReference>
<dbReference type="Pfam" id="PF24870">
    <property type="entry name" value="DUF7735"/>
    <property type="match status" value="1"/>
</dbReference>
<reference evidence="3 4" key="1">
    <citation type="submission" date="2017-06" db="EMBL/GenBank/DDBJ databases">
        <title>Comparative genomic analysis of Ambrosia Fusariam Clade fungi.</title>
        <authorList>
            <person name="Stajich J.E."/>
            <person name="Carrillo J."/>
            <person name="Kijimoto T."/>
            <person name="Eskalen A."/>
            <person name="O'Donnell K."/>
            <person name="Kasson M."/>
        </authorList>
    </citation>
    <scope>NUCLEOTIDE SEQUENCE [LARGE SCALE GENOMIC DNA]</scope>
    <source>
        <strain evidence="3">UCR3666</strain>
    </source>
</reference>
<dbReference type="PANTHER" id="PTHR42029">
    <property type="entry name" value="AN04G07800"/>
    <property type="match status" value="1"/>
</dbReference>
<sequence length="224" mass="24034">MKATTAVLFLHVTGSVASIFETILPTERPTITSDPSECATRSLESFFDVRKLTGELGSAFLSFGSELNKGCKSTFVDVMGNTACTNPPRTKICSFSDYAPSTLLSEYWYFGSMASSWWAEHSSQAVENAAYCPNRWFRAMRAVPYGEVWLNDTLAIVNCYVEAHATSTSSDTQVPTSTNSIGVSQTGVAATVTTENSNGIGRSQNVESWAVIAAGFALGAVNSL</sequence>
<dbReference type="AlphaFoldDB" id="A0A3M2S888"/>
<keyword evidence="1" id="KW-0732">Signal</keyword>
<dbReference type="InterPro" id="IPR056637">
    <property type="entry name" value="DUF7735"/>
</dbReference>
<protein>
    <recommendedName>
        <fullName evidence="2">DUF7735 domain-containing protein</fullName>
    </recommendedName>
</protein>
<evidence type="ECO:0000313" key="4">
    <source>
        <dbReference type="Proteomes" id="UP000277212"/>
    </source>
</evidence>
<comment type="caution">
    <text evidence="3">The sequence shown here is derived from an EMBL/GenBank/DDBJ whole genome shotgun (WGS) entry which is preliminary data.</text>
</comment>